<dbReference type="Gene3D" id="3.30.870.10">
    <property type="entry name" value="Endonuclease Chain A"/>
    <property type="match status" value="1"/>
</dbReference>
<dbReference type="InterPro" id="IPR027417">
    <property type="entry name" value="P-loop_NTPase"/>
</dbReference>
<dbReference type="REBASE" id="163029">
    <property type="entry name" value="Cti45434ORF1219P"/>
</dbReference>
<dbReference type="eggNOG" id="COG1061">
    <property type="taxonomic scope" value="Bacteria"/>
</dbReference>
<sequence>MSRKDSALPLGAYETALTRRVHERLAATASANPDARFAIAQVDEELRERYTDAIVRTLSDHLARSLLSTHDPEQRVTVINSLAALIDPDDRIETEQLLHAVYEASLGEPPSIHPTPITAANLLTNASNEHSMSAEIKREIQTADRVDLVCAFIKNSGISAIREELEYLRDHSIPLRVITSTYCGASDVQAIDRLVEEFGADVKIGYESQQTRLHAKAWLFRRKSGFDSAFIGSSNLSNSALIDGIEWNVRTSRRATPVIISKFEAVFDTYWNDVHFVPYTPSQDRRRLEVSLQRASNFGKDSRTELELSGLRVEPYPYQESMLDALEAERAIHDRHRNLLIAATGTGKTVVAALDYRRLAESWKKKPTLLFVAHRTQLLRQAMRTYREVLRDPTFGELFDGHHAPRIGTHVFATIQSLSRVLDGFSSEHFEVVVIDEFHHAQASTYQHLLDHVSPRELLGLTATPERGDGVNVQKFFDYRVAYELRLWDALALGLVAPMHYYGINDETDLTGITWSRSSKAYNTAELSEFYINQGDSRVRLILNELERRVFDLSSLKALGFCVSIDHANYMAERFRAHGLPAAAITSRTPDHERDALIDDLRDGTLKVLFTVDLFNEGVDIPEVNALLLLRPTESPIVYLQQLGRGLRKQPGKVCTVLDFLGMQHKEFSFEARFLALTGKRGKHLEREIDQGFPSLPGGTQIRLDRVTHERVLHNVKRLATPTITRIRSLAQQEQTTDLSAFLANTGLDLHDLYRSKNGGWTRILRSQNLIPAPDPAPADEDFLLRRLRSLLHVNDEERARMYLALADPDGRDPANFSRIEESFSQMLVTHIWGNQNTVRAPSSVADGIVRIRRVPSFVSELRQVFRYNLDRTRNKPEPVAGHEDLVLRTHADYSIAELTAALRRAPLPALLNIPREGVKHIPEAHADIFFVTLVKDHGFTETTSYKDFPITRDLFQWESQSTTSLSSKTGQRYIHHKDMGSTVFLCVRNLASSSIDTANAFTFLGNVVYADHSGEKPIRFEWKLTRPMPATLYQQGRAVV</sequence>
<dbReference type="SMART" id="SM00487">
    <property type="entry name" value="DEXDc"/>
    <property type="match status" value="1"/>
</dbReference>
<dbReference type="Proteomes" id="UP000182237">
    <property type="component" value="Chromosome I"/>
</dbReference>
<dbReference type="AlphaFoldDB" id="A0A1H1QAE3"/>
<gene>
    <name evidence="3" type="ORF">SAMN04488539_1219</name>
</gene>
<dbReference type="GO" id="GO:0016787">
    <property type="term" value="F:hydrolase activity"/>
    <property type="evidence" value="ECO:0007669"/>
    <property type="project" value="InterPro"/>
</dbReference>
<dbReference type="EMBL" id="LT629765">
    <property type="protein sequence ID" value="SDS20462.1"/>
    <property type="molecule type" value="Genomic_DNA"/>
</dbReference>
<dbReference type="Pfam" id="PF04851">
    <property type="entry name" value="ResIII"/>
    <property type="match status" value="1"/>
</dbReference>
<reference evidence="3 4" key="1">
    <citation type="submission" date="2016-10" db="EMBL/GenBank/DDBJ databases">
        <authorList>
            <person name="de Groot N.N."/>
        </authorList>
    </citation>
    <scope>NUCLEOTIDE SEQUENCE [LARGE SCALE GENOMIC DNA]</scope>
    <source>
        <strain evidence="3 4">DSM 45434</strain>
    </source>
</reference>
<feature type="domain" description="Helicase C-terminal" evidence="2">
    <location>
        <begin position="545"/>
        <end position="701"/>
    </location>
</feature>
<dbReference type="InterPro" id="IPR050742">
    <property type="entry name" value="Helicase_Restrict-Modif_Enz"/>
</dbReference>
<dbReference type="SUPFAM" id="SSF52540">
    <property type="entry name" value="P-loop containing nucleoside triphosphate hydrolases"/>
    <property type="match status" value="1"/>
</dbReference>
<accession>A0A1H1QAE3</accession>
<evidence type="ECO:0000313" key="3">
    <source>
        <dbReference type="EMBL" id="SDS20462.1"/>
    </source>
</evidence>
<dbReference type="SMART" id="SM00490">
    <property type="entry name" value="HELICc"/>
    <property type="match status" value="1"/>
</dbReference>
<dbReference type="GO" id="GO:0005524">
    <property type="term" value="F:ATP binding"/>
    <property type="evidence" value="ECO:0007669"/>
    <property type="project" value="InterPro"/>
</dbReference>
<dbReference type="PROSITE" id="PS51194">
    <property type="entry name" value="HELICASE_CTER"/>
    <property type="match status" value="1"/>
</dbReference>
<dbReference type="eggNOG" id="COG3886">
    <property type="taxonomic scope" value="Bacteria"/>
</dbReference>
<proteinExistence type="predicted"/>
<dbReference type="InterPro" id="IPR021835">
    <property type="entry name" value="DUF3427"/>
</dbReference>
<keyword evidence="4" id="KW-1185">Reference proteome</keyword>
<evidence type="ECO:0000259" key="1">
    <source>
        <dbReference type="PROSITE" id="PS51192"/>
    </source>
</evidence>
<dbReference type="PANTHER" id="PTHR47396:SF1">
    <property type="entry name" value="ATP-DEPENDENT HELICASE IRC3-RELATED"/>
    <property type="match status" value="1"/>
</dbReference>
<dbReference type="Gene3D" id="3.40.50.300">
    <property type="entry name" value="P-loop containing nucleotide triphosphate hydrolases"/>
    <property type="match status" value="2"/>
</dbReference>
<feature type="domain" description="Helicase ATP-binding" evidence="1">
    <location>
        <begin position="329"/>
        <end position="483"/>
    </location>
</feature>
<dbReference type="GO" id="GO:0003677">
    <property type="term" value="F:DNA binding"/>
    <property type="evidence" value="ECO:0007669"/>
    <property type="project" value="InterPro"/>
</dbReference>
<dbReference type="SUPFAM" id="SSF56024">
    <property type="entry name" value="Phospholipase D/nuclease"/>
    <property type="match status" value="1"/>
</dbReference>
<dbReference type="OrthoDB" id="9776021at2"/>
<evidence type="ECO:0000313" key="4">
    <source>
        <dbReference type="Proteomes" id="UP000182237"/>
    </source>
</evidence>
<dbReference type="CDD" id="cd18032">
    <property type="entry name" value="DEXHc_RE_I_III_res"/>
    <property type="match status" value="1"/>
</dbReference>
<name>A0A1H1QAE3_9CORY</name>
<dbReference type="PANTHER" id="PTHR47396">
    <property type="entry name" value="TYPE I RESTRICTION ENZYME ECOKI R PROTEIN"/>
    <property type="match status" value="1"/>
</dbReference>
<dbReference type="RefSeq" id="WP_019194040.1">
    <property type="nucleotide sequence ID" value="NZ_LT629765.1"/>
</dbReference>
<dbReference type="STRING" id="1203190.GCA_000312345_01208"/>
<dbReference type="Pfam" id="PF11907">
    <property type="entry name" value="DUF3427"/>
    <property type="match status" value="1"/>
</dbReference>
<dbReference type="CDD" id="cd18799">
    <property type="entry name" value="SF2_C_EcoAI-like"/>
    <property type="match status" value="1"/>
</dbReference>
<protein>
    <submittedName>
        <fullName evidence="3">PLD-like domain-containing protein</fullName>
    </submittedName>
</protein>
<dbReference type="InterPro" id="IPR014001">
    <property type="entry name" value="Helicase_ATP-bd"/>
</dbReference>
<dbReference type="InterPro" id="IPR006935">
    <property type="entry name" value="Helicase/UvrB_N"/>
</dbReference>
<dbReference type="PROSITE" id="PS51192">
    <property type="entry name" value="HELICASE_ATP_BIND_1"/>
    <property type="match status" value="1"/>
</dbReference>
<dbReference type="InterPro" id="IPR001650">
    <property type="entry name" value="Helicase_C-like"/>
</dbReference>
<dbReference type="GO" id="GO:0005829">
    <property type="term" value="C:cytosol"/>
    <property type="evidence" value="ECO:0007669"/>
    <property type="project" value="TreeGrafter"/>
</dbReference>
<evidence type="ECO:0000259" key="2">
    <source>
        <dbReference type="PROSITE" id="PS51194"/>
    </source>
</evidence>
<organism evidence="3 4">
    <name type="scientific">Corynebacterium timonense</name>
    <dbReference type="NCBI Taxonomy" id="441500"/>
    <lineage>
        <taxon>Bacteria</taxon>
        <taxon>Bacillati</taxon>
        <taxon>Actinomycetota</taxon>
        <taxon>Actinomycetes</taxon>
        <taxon>Mycobacteriales</taxon>
        <taxon>Corynebacteriaceae</taxon>
        <taxon>Corynebacterium</taxon>
    </lineage>
</organism>
<dbReference type="Pfam" id="PF00271">
    <property type="entry name" value="Helicase_C"/>
    <property type="match status" value="1"/>
</dbReference>